<name>A0AA37NQ75_9BACT</name>
<evidence type="ECO:0000313" key="2">
    <source>
        <dbReference type="Proteomes" id="UP001055114"/>
    </source>
</evidence>
<accession>A0AA37NQ75</accession>
<protein>
    <submittedName>
        <fullName evidence="1">Uncharacterized protein</fullName>
    </submittedName>
</protein>
<dbReference type="RefSeq" id="WP_155160291.1">
    <property type="nucleotide sequence ID" value="NZ_BQNZ01000001.1"/>
</dbReference>
<reference evidence="1" key="1">
    <citation type="submission" date="2022-01" db="EMBL/GenBank/DDBJ databases">
        <title>Novel bile acid biosynthetic pathways are enriched in the microbiome of centenarians.</title>
        <authorList>
            <person name="Sato Y."/>
            <person name="Atarashi K."/>
            <person name="Plichta R.D."/>
            <person name="Arai Y."/>
            <person name="Sasajima S."/>
            <person name="Kearney M.S."/>
            <person name="Suda W."/>
            <person name="Takeshita K."/>
            <person name="Sasaki T."/>
            <person name="Okamoto S."/>
            <person name="Skelly N.A."/>
            <person name="Okamura Y."/>
            <person name="Vlamakis H."/>
            <person name="Li Y."/>
            <person name="Tanoue T."/>
            <person name="Takei H."/>
            <person name="Nittono H."/>
            <person name="Narushima S."/>
            <person name="Irie J."/>
            <person name="Itoh H."/>
            <person name="Moriya K."/>
            <person name="Sugiura Y."/>
            <person name="Suematsu M."/>
            <person name="Moritoki N."/>
            <person name="Shibata S."/>
            <person name="Littman R.D."/>
            <person name="Fischbach A.M."/>
            <person name="Uwamino Y."/>
            <person name="Inoue T."/>
            <person name="Honda A."/>
            <person name="Hattori M."/>
            <person name="Murai T."/>
            <person name="Xavier J.R."/>
            <person name="Hirose N."/>
            <person name="Honda K."/>
        </authorList>
    </citation>
    <scope>NUCLEOTIDE SEQUENCE</scope>
    <source>
        <strain evidence="1">CE91-St3</strain>
    </source>
</reference>
<organism evidence="1 2">
    <name type="scientific">Parabacteroides merdae</name>
    <dbReference type="NCBI Taxonomy" id="46503"/>
    <lineage>
        <taxon>Bacteria</taxon>
        <taxon>Pseudomonadati</taxon>
        <taxon>Bacteroidota</taxon>
        <taxon>Bacteroidia</taxon>
        <taxon>Bacteroidales</taxon>
        <taxon>Tannerellaceae</taxon>
        <taxon>Parabacteroides</taxon>
    </lineage>
</organism>
<proteinExistence type="predicted"/>
<evidence type="ECO:0000313" key="1">
    <source>
        <dbReference type="EMBL" id="GKH71496.1"/>
    </source>
</evidence>
<dbReference type="Proteomes" id="UP001055114">
    <property type="component" value="Unassembled WGS sequence"/>
</dbReference>
<gene>
    <name evidence="1" type="ORF">CE91St3_13590</name>
</gene>
<dbReference type="AlphaFoldDB" id="A0AA37NQ75"/>
<sequence length="227" mass="26055">MNINYCGYIQVVADYKKKYINPLPGITKEHALLYSGLFINDQVYNHLLVLKEELKAAGLFRFSAKREFQKAEHEVAKYNMTVMDIINVSPGIFASVLQDMEDCFMQDIDILKYSISQIMFDHDIDGVDNRIASLAILINIFCQSSRVLVKFYREDAYEIFGIYSNKMDYLLLPVTERYTAELAASISGNSDISDNFQRATEAFNVFVTKLVDPERFGKIAEKYNQIA</sequence>
<comment type="caution">
    <text evidence="1">The sequence shown here is derived from an EMBL/GenBank/DDBJ whole genome shotgun (WGS) entry which is preliminary data.</text>
</comment>
<dbReference type="EMBL" id="BQNZ01000001">
    <property type="protein sequence ID" value="GKH71496.1"/>
    <property type="molecule type" value="Genomic_DNA"/>
</dbReference>